<gene>
    <name evidence="2" type="ORF">FRZ61_47500</name>
</gene>
<evidence type="ECO:0000256" key="1">
    <source>
        <dbReference type="SAM" id="SignalP"/>
    </source>
</evidence>
<accession>A0A5J6N4F7</accession>
<evidence type="ECO:0008006" key="4">
    <source>
        <dbReference type="Google" id="ProtNLM"/>
    </source>
</evidence>
<protein>
    <recommendedName>
        <fullName evidence="4">Lipoprotein</fullName>
    </recommendedName>
</protein>
<dbReference type="EMBL" id="CP042582">
    <property type="protein sequence ID" value="QEX24808.1"/>
    <property type="molecule type" value="Genomic_DNA"/>
</dbReference>
<sequence length="323" mass="33834">MRTHPISVRLGSAAILALSLGGCSASDYSAPIATFADATTAAESALSDLNKTVTGEYTEFLSQQARTNPRLVVKAADNECELGSERCRVAIIDPANPDKPGIFPPDPLLGNMVVVMHDIDVYAQNLAALVADDSAAKAEADVNSALGSVEHLANTVAKADGKPAGTVPNFATPVGAGVNWLVGEYANQVKLAGLRTATRKADPVIQRAADLFKNAAIFGSDPQRAALVKSFRERIDAYQDDQSSETKLNAAVNAAKTYDDLLQSKPGETFQAMGEAHAALTKALNDASLSWPQVFAKIKSFAAKAQELAKIAKGLAALTEGNP</sequence>
<proteinExistence type="predicted"/>
<evidence type="ECO:0000313" key="2">
    <source>
        <dbReference type="EMBL" id="QEX24808.1"/>
    </source>
</evidence>
<reference evidence="2 3" key="1">
    <citation type="submission" date="2019-08" db="EMBL/GenBank/DDBJ databases">
        <title>Hyperibacter terrae gen. nov., sp. nov. and Hyperibacter viscosus sp. nov., two new members in the family Rhodospirillaceae isolated from the rhizosphere of Hypericum perforatum.</title>
        <authorList>
            <person name="Noviana Z."/>
        </authorList>
    </citation>
    <scope>NUCLEOTIDE SEQUENCE [LARGE SCALE GENOMIC DNA]</scope>
    <source>
        <strain evidence="2 3">R5959</strain>
    </source>
</reference>
<dbReference type="PROSITE" id="PS51257">
    <property type="entry name" value="PROKAR_LIPOPROTEIN"/>
    <property type="match status" value="1"/>
</dbReference>
<dbReference type="RefSeq" id="WP_151120074.1">
    <property type="nucleotide sequence ID" value="NZ_CP042582.1"/>
</dbReference>
<keyword evidence="1" id="KW-0732">Signal</keyword>
<evidence type="ECO:0000313" key="3">
    <source>
        <dbReference type="Proteomes" id="UP000325797"/>
    </source>
</evidence>
<dbReference type="AlphaFoldDB" id="A0A5J6N4F7"/>
<feature type="signal peptide" evidence="1">
    <location>
        <begin position="1"/>
        <end position="25"/>
    </location>
</feature>
<organism evidence="2 3">
    <name type="scientific">Hypericibacter adhaerens</name>
    <dbReference type="NCBI Taxonomy" id="2602016"/>
    <lineage>
        <taxon>Bacteria</taxon>
        <taxon>Pseudomonadati</taxon>
        <taxon>Pseudomonadota</taxon>
        <taxon>Alphaproteobacteria</taxon>
        <taxon>Rhodospirillales</taxon>
        <taxon>Dongiaceae</taxon>
        <taxon>Hypericibacter</taxon>
    </lineage>
</organism>
<feature type="chain" id="PRO_5023856699" description="Lipoprotein" evidence="1">
    <location>
        <begin position="26"/>
        <end position="323"/>
    </location>
</feature>
<dbReference type="KEGG" id="hadh:FRZ61_47500"/>
<keyword evidence="3" id="KW-1185">Reference proteome</keyword>
<dbReference type="Proteomes" id="UP000325797">
    <property type="component" value="Chromosome"/>
</dbReference>
<name>A0A5J6N4F7_9PROT</name>
<dbReference type="OrthoDB" id="9820621at2"/>